<keyword evidence="1" id="KW-0678">Repressor</keyword>
<evidence type="ECO:0000256" key="1">
    <source>
        <dbReference type="ARBA" id="ARBA00022491"/>
    </source>
</evidence>
<organism evidence="6 7">
    <name type="scientific">Lentilactobacillus farraginis DSM 18382 = JCM 14108</name>
    <dbReference type="NCBI Taxonomy" id="1423743"/>
    <lineage>
        <taxon>Bacteria</taxon>
        <taxon>Bacillati</taxon>
        <taxon>Bacillota</taxon>
        <taxon>Bacilli</taxon>
        <taxon>Lactobacillales</taxon>
        <taxon>Lactobacillaceae</taxon>
        <taxon>Lentilactobacillus</taxon>
    </lineage>
</organism>
<dbReference type="Pfam" id="PF00356">
    <property type="entry name" value="LacI"/>
    <property type="match status" value="1"/>
</dbReference>
<evidence type="ECO:0000256" key="2">
    <source>
        <dbReference type="ARBA" id="ARBA00023015"/>
    </source>
</evidence>
<gene>
    <name evidence="6" type="ORF">JCM14108_2150</name>
</gene>
<protein>
    <submittedName>
        <fullName evidence="6">Sucrose operon repressor ScrR, LacI family</fullName>
    </submittedName>
</protein>
<dbReference type="SMART" id="SM00354">
    <property type="entry name" value="HTH_LACI"/>
    <property type="match status" value="1"/>
</dbReference>
<evidence type="ECO:0000313" key="7">
    <source>
        <dbReference type="Proteomes" id="UP000019488"/>
    </source>
</evidence>
<reference evidence="6" key="1">
    <citation type="journal article" date="2014" name="Genome Announc.">
        <title>Draft Genome Sequences of Two Lactobacillus Strains, L. farraginis JCM 14108T and L. composti JCM 14202T, Isolated from Compost of Distilled Shochu Residue.</title>
        <authorList>
            <person name="Yuki M."/>
            <person name="Oshima K."/>
            <person name="Suda W."/>
            <person name="Kitahara M."/>
            <person name="Kitamura K."/>
            <person name="Iida T."/>
            <person name="Hattori M."/>
            <person name="Ohkuma M."/>
        </authorList>
    </citation>
    <scope>NUCLEOTIDE SEQUENCE [LARGE SCALE GENOMIC DNA]</scope>
    <source>
        <strain evidence="6">JCM 14108</strain>
    </source>
</reference>
<dbReference type="CDD" id="cd01392">
    <property type="entry name" value="HTH_LacI"/>
    <property type="match status" value="1"/>
</dbReference>
<accession>X0PKF9</accession>
<dbReference type="PANTHER" id="PTHR30146:SF95">
    <property type="entry name" value="RIBOSE OPERON REPRESSOR"/>
    <property type="match status" value="1"/>
</dbReference>
<dbReference type="AlphaFoldDB" id="X0PKF9"/>
<dbReference type="GO" id="GO:0003700">
    <property type="term" value="F:DNA-binding transcription factor activity"/>
    <property type="evidence" value="ECO:0007669"/>
    <property type="project" value="TreeGrafter"/>
</dbReference>
<keyword evidence="4" id="KW-0804">Transcription</keyword>
<keyword evidence="2" id="KW-0805">Transcription regulation</keyword>
<proteinExistence type="predicted"/>
<dbReference type="PROSITE" id="PS00356">
    <property type="entry name" value="HTH_LACI_1"/>
    <property type="match status" value="1"/>
</dbReference>
<dbReference type="Gene3D" id="1.10.260.40">
    <property type="entry name" value="lambda repressor-like DNA-binding domains"/>
    <property type="match status" value="1"/>
</dbReference>
<keyword evidence="3" id="KW-0238">DNA-binding</keyword>
<dbReference type="Proteomes" id="UP000019488">
    <property type="component" value="Unassembled WGS sequence"/>
</dbReference>
<dbReference type="PANTHER" id="PTHR30146">
    <property type="entry name" value="LACI-RELATED TRANSCRIPTIONAL REPRESSOR"/>
    <property type="match status" value="1"/>
</dbReference>
<dbReference type="eggNOG" id="COG1609">
    <property type="taxonomic scope" value="Bacteria"/>
</dbReference>
<dbReference type="PROSITE" id="PS50932">
    <property type="entry name" value="HTH_LACI_2"/>
    <property type="match status" value="1"/>
</dbReference>
<dbReference type="InterPro" id="IPR010982">
    <property type="entry name" value="Lambda_DNA-bd_dom_sf"/>
</dbReference>
<dbReference type="InterPro" id="IPR000843">
    <property type="entry name" value="HTH_LacI"/>
</dbReference>
<sequence length="59" mass="6396">MQPKLADVAKLAGVSATTVSRVINNRGYLSATTKQKVFSAMRQLNYQQLGSQGPSWQAV</sequence>
<dbReference type="PRINTS" id="PR00036">
    <property type="entry name" value="HTHLACI"/>
</dbReference>
<dbReference type="EMBL" id="BAKI01000025">
    <property type="protein sequence ID" value="GAF37136.1"/>
    <property type="molecule type" value="Genomic_DNA"/>
</dbReference>
<name>X0PKF9_9LACO</name>
<evidence type="ECO:0000313" key="6">
    <source>
        <dbReference type="EMBL" id="GAF37136.1"/>
    </source>
</evidence>
<comment type="caution">
    <text evidence="6">The sequence shown here is derived from an EMBL/GenBank/DDBJ whole genome shotgun (WGS) entry which is preliminary data.</text>
</comment>
<feature type="domain" description="HTH lacI-type" evidence="5">
    <location>
        <begin position="3"/>
        <end position="59"/>
    </location>
</feature>
<dbReference type="GO" id="GO:0000976">
    <property type="term" value="F:transcription cis-regulatory region binding"/>
    <property type="evidence" value="ECO:0007669"/>
    <property type="project" value="TreeGrafter"/>
</dbReference>
<evidence type="ECO:0000259" key="5">
    <source>
        <dbReference type="PROSITE" id="PS50932"/>
    </source>
</evidence>
<evidence type="ECO:0000256" key="4">
    <source>
        <dbReference type="ARBA" id="ARBA00023163"/>
    </source>
</evidence>
<dbReference type="SUPFAM" id="SSF47413">
    <property type="entry name" value="lambda repressor-like DNA-binding domains"/>
    <property type="match status" value="1"/>
</dbReference>
<evidence type="ECO:0000256" key="3">
    <source>
        <dbReference type="ARBA" id="ARBA00023125"/>
    </source>
</evidence>